<gene>
    <name evidence="5" type="ORF">BN12_4030005</name>
</gene>
<dbReference type="InterPro" id="IPR051448">
    <property type="entry name" value="CdaR-like_regulators"/>
</dbReference>
<feature type="domain" description="Purine catabolism PurC-like" evidence="2">
    <location>
        <begin position="7"/>
        <end position="128"/>
    </location>
</feature>
<dbReference type="AlphaFoldDB" id="A0A077M4U0"/>
<evidence type="ECO:0000256" key="1">
    <source>
        <dbReference type="ARBA" id="ARBA00006754"/>
    </source>
</evidence>
<reference evidence="5 6" key="1">
    <citation type="journal article" date="2013" name="ISME J.">
        <title>A metabolic model for members of the genus Tetrasphaera involved in enhanced biological phosphorus removal.</title>
        <authorList>
            <person name="Kristiansen R."/>
            <person name="Nguyen H.T.T."/>
            <person name="Saunders A.M."/>
            <person name="Nielsen J.L."/>
            <person name="Wimmer R."/>
            <person name="Le V.Q."/>
            <person name="McIlroy S.J."/>
            <person name="Petrovski S."/>
            <person name="Seviour R.J."/>
            <person name="Calteau A."/>
            <person name="Nielsen K.L."/>
            <person name="Nielsen P.H."/>
        </authorList>
    </citation>
    <scope>NUCLEOTIDE SEQUENCE [LARGE SCALE GENOMIC DNA]</scope>
    <source>
        <strain evidence="5 6">T1-X7</strain>
    </source>
</reference>
<protein>
    <submittedName>
        <fullName evidence="5">Transcriptional regulator, PucR family</fullName>
    </submittedName>
</protein>
<dbReference type="Proteomes" id="UP000035721">
    <property type="component" value="Unassembled WGS sequence"/>
</dbReference>
<evidence type="ECO:0000259" key="4">
    <source>
        <dbReference type="Pfam" id="PF17853"/>
    </source>
</evidence>
<dbReference type="Gene3D" id="1.10.10.2840">
    <property type="entry name" value="PucR C-terminal helix-turn-helix domain"/>
    <property type="match status" value="1"/>
</dbReference>
<dbReference type="PANTHER" id="PTHR33744">
    <property type="entry name" value="CARBOHYDRATE DIACID REGULATOR"/>
    <property type="match status" value="1"/>
</dbReference>
<dbReference type="InterPro" id="IPR012914">
    <property type="entry name" value="PucR_dom"/>
</dbReference>
<comment type="similarity">
    <text evidence="1">Belongs to the CdaR family.</text>
</comment>
<organism evidence="5 6">
    <name type="scientific">Nostocoides japonicum T1-X7</name>
    <dbReference type="NCBI Taxonomy" id="1194083"/>
    <lineage>
        <taxon>Bacteria</taxon>
        <taxon>Bacillati</taxon>
        <taxon>Actinomycetota</taxon>
        <taxon>Actinomycetes</taxon>
        <taxon>Micrococcales</taxon>
        <taxon>Intrasporangiaceae</taxon>
        <taxon>Nostocoides</taxon>
    </lineage>
</organism>
<evidence type="ECO:0000313" key="6">
    <source>
        <dbReference type="Proteomes" id="UP000035721"/>
    </source>
</evidence>
<feature type="domain" description="CdaR GGDEF-like" evidence="4">
    <location>
        <begin position="284"/>
        <end position="404"/>
    </location>
</feature>
<sequence length="537" mass="58716">MLPTIRDALAMPSLARAELELCAGEDQLDRPVRWLHAAEVADIADLLRGDEIVLTTGVFLSEDPQAAREYIESLAAVGVAGLILELGRRWTEAPASLVQAATDFDVLFAVLHREVSFSDVVEEVGARIVDAEVDDLRASERIHNTFTRLDIEGATPDEILGAVVRLDGLPVVLESNRHQVIALDPGTQTAAAVLTDWARRSIRVTVSGRTGYDRRSGWLTTIVGSRGDDWGRLVLLTDALPRRRDYVLVERAAAALTLNQMRARAHDSIERSAHTALLSDLRAGRHSADLLARLESADFPLKQRNFVAVAICPETPSGRRHVSGTDLPTTLRRTTRTLGYPALIGSETDHVMALLSVPEGQNIKSLMTQLSREIRRSRAVAIACGSIVKQISAAHETLVDAQSVVASGSIGSYPDRAWISIEDSHLPALLYLLRHDQRVQSFVLRELSPLINHDEKGGPSLLSLLAIYLDTAGGKTAAARRLLLSRPVLYERIAKIESILKVDLDDPQIRTALHVAVMAQRVMGDILAETLLESDRA</sequence>
<dbReference type="STRING" id="1194083.BN12_4030005"/>
<feature type="domain" description="PucR C-terminal helix-turn-helix" evidence="3">
    <location>
        <begin position="461"/>
        <end position="518"/>
    </location>
</feature>
<dbReference type="InterPro" id="IPR042070">
    <property type="entry name" value="PucR_C-HTH_sf"/>
</dbReference>
<dbReference type="EMBL" id="CAJB01000339">
    <property type="protein sequence ID" value="CCH79130.1"/>
    <property type="molecule type" value="Genomic_DNA"/>
</dbReference>
<dbReference type="Pfam" id="PF13556">
    <property type="entry name" value="HTH_30"/>
    <property type="match status" value="1"/>
</dbReference>
<evidence type="ECO:0000259" key="3">
    <source>
        <dbReference type="Pfam" id="PF13556"/>
    </source>
</evidence>
<dbReference type="InterPro" id="IPR025736">
    <property type="entry name" value="PucR_C-HTH_dom"/>
</dbReference>
<keyword evidence="6" id="KW-1185">Reference proteome</keyword>
<dbReference type="Pfam" id="PF07905">
    <property type="entry name" value="PucR"/>
    <property type="match status" value="1"/>
</dbReference>
<accession>A0A077M4U0</accession>
<dbReference type="Pfam" id="PF17853">
    <property type="entry name" value="GGDEF_2"/>
    <property type="match status" value="1"/>
</dbReference>
<comment type="caution">
    <text evidence="5">The sequence shown here is derived from an EMBL/GenBank/DDBJ whole genome shotgun (WGS) entry which is preliminary data.</text>
</comment>
<name>A0A077M4U0_9MICO</name>
<dbReference type="InterPro" id="IPR041522">
    <property type="entry name" value="CdaR_GGDEF"/>
</dbReference>
<evidence type="ECO:0000313" key="5">
    <source>
        <dbReference type="EMBL" id="CCH79130.1"/>
    </source>
</evidence>
<dbReference type="PANTHER" id="PTHR33744:SF1">
    <property type="entry name" value="DNA-BINDING TRANSCRIPTIONAL ACTIVATOR ADER"/>
    <property type="match status" value="1"/>
</dbReference>
<proteinExistence type="inferred from homology"/>
<evidence type="ECO:0000259" key="2">
    <source>
        <dbReference type="Pfam" id="PF07905"/>
    </source>
</evidence>